<protein>
    <submittedName>
        <fullName evidence="1">Uncharacterized protein</fullName>
    </submittedName>
</protein>
<name>A0AAU9UTK1_EUPED</name>
<reference evidence="1" key="1">
    <citation type="submission" date="2022-03" db="EMBL/GenBank/DDBJ databases">
        <authorList>
            <person name="Tunstrom K."/>
        </authorList>
    </citation>
    <scope>NUCLEOTIDE SEQUENCE</scope>
</reference>
<evidence type="ECO:0000313" key="1">
    <source>
        <dbReference type="EMBL" id="CAH2102508.1"/>
    </source>
</evidence>
<dbReference type="InterPro" id="IPR036691">
    <property type="entry name" value="Endo/exonu/phosph_ase_sf"/>
</dbReference>
<dbReference type="AlphaFoldDB" id="A0AAU9UTK1"/>
<keyword evidence="2" id="KW-1185">Reference proteome</keyword>
<comment type="caution">
    <text evidence="1">The sequence shown here is derived from an EMBL/GenBank/DDBJ whole genome shotgun (WGS) entry which is preliminary data.</text>
</comment>
<accession>A0AAU9UTK1</accession>
<gene>
    <name evidence="1" type="ORF">EEDITHA_LOCUS17125</name>
</gene>
<evidence type="ECO:0000313" key="2">
    <source>
        <dbReference type="Proteomes" id="UP001153954"/>
    </source>
</evidence>
<dbReference type="Proteomes" id="UP001153954">
    <property type="component" value="Unassembled WGS sequence"/>
</dbReference>
<dbReference type="EMBL" id="CAKOGL010000025">
    <property type="protein sequence ID" value="CAH2102508.1"/>
    <property type="molecule type" value="Genomic_DNA"/>
</dbReference>
<organism evidence="1 2">
    <name type="scientific">Euphydryas editha</name>
    <name type="common">Edith's checkerspot</name>
    <dbReference type="NCBI Taxonomy" id="104508"/>
    <lineage>
        <taxon>Eukaryota</taxon>
        <taxon>Metazoa</taxon>
        <taxon>Ecdysozoa</taxon>
        <taxon>Arthropoda</taxon>
        <taxon>Hexapoda</taxon>
        <taxon>Insecta</taxon>
        <taxon>Pterygota</taxon>
        <taxon>Neoptera</taxon>
        <taxon>Endopterygota</taxon>
        <taxon>Lepidoptera</taxon>
        <taxon>Glossata</taxon>
        <taxon>Ditrysia</taxon>
        <taxon>Papilionoidea</taxon>
        <taxon>Nymphalidae</taxon>
        <taxon>Nymphalinae</taxon>
        <taxon>Euphydryas</taxon>
    </lineage>
</organism>
<proteinExistence type="predicted"/>
<dbReference type="Gene3D" id="3.60.10.10">
    <property type="entry name" value="Endonuclease/exonuclease/phosphatase"/>
    <property type="match status" value="1"/>
</dbReference>
<sequence>MLGCLISRKARKNLGKESLIKTPKTVRVRKLDSENKNPRAVIVKLRSVLLRDTILISGMKFNRLHPKENLSTQHLGYGHSVRPIFMSEHLSPLNKKIHAAPRKAAREKCYLYLWVRGLKSKLSAFRQAAQLGNYDVKIGTETWLDDGINDGEIFDSGYRVYRHDRASTILGNKKGGGVLIAVSMAIISDRITKWESDIEDLWVRLKKVATIRDLGVQLDRKLSFVNHFDIIVAKALKMVGFVKRACSEF</sequence>